<proteinExistence type="predicted"/>
<organism evidence="1 2">
    <name type="scientific">Triparma laevis f. longispina</name>
    <dbReference type="NCBI Taxonomy" id="1714387"/>
    <lineage>
        <taxon>Eukaryota</taxon>
        <taxon>Sar</taxon>
        <taxon>Stramenopiles</taxon>
        <taxon>Ochrophyta</taxon>
        <taxon>Bolidophyceae</taxon>
        <taxon>Parmales</taxon>
        <taxon>Triparmaceae</taxon>
        <taxon>Triparma</taxon>
    </lineage>
</organism>
<dbReference type="InterPro" id="IPR026906">
    <property type="entry name" value="LRR_5"/>
</dbReference>
<evidence type="ECO:0000313" key="1">
    <source>
        <dbReference type="EMBL" id="GMI01302.1"/>
    </source>
</evidence>
<dbReference type="Proteomes" id="UP001165122">
    <property type="component" value="Unassembled WGS sequence"/>
</dbReference>
<sequence>MHTPEFKRHFVDFVPVDALMALKLATKGRKATADALIDEGVRSGELMVHDGKDVNADVDVALEERRALATRVIFSLNITNVGKNDCVYAANLVVVEIPEGVESIGKDAFRWCESLTTELDDGAFSGCSELESMTIPDSLQRLGFKVLQFCFELVNPCNGDTANNEQVVAYLRLKQQPQQNYNNL</sequence>
<dbReference type="AlphaFoldDB" id="A0A9W7C3K2"/>
<reference evidence="2" key="1">
    <citation type="journal article" date="2023" name="Commun. Biol.">
        <title>Genome analysis of Parmales, the sister group of diatoms, reveals the evolutionary specialization of diatoms from phago-mixotrophs to photoautotrophs.</title>
        <authorList>
            <person name="Ban H."/>
            <person name="Sato S."/>
            <person name="Yoshikawa S."/>
            <person name="Yamada K."/>
            <person name="Nakamura Y."/>
            <person name="Ichinomiya M."/>
            <person name="Sato N."/>
            <person name="Blanc-Mathieu R."/>
            <person name="Endo H."/>
            <person name="Kuwata A."/>
            <person name="Ogata H."/>
        </authorList>
    </citation>
    <scope>NUCLEOTIDE SEQUENCE [LARGE SCALE GENOMIC DNA]</scope>
    <source>
        <strain evidence="2">NIES 3700</strain>
    </source>
</reference>
<dbReference type="Gene3D" id="3.80.10.10">
    <property type="entry name" value="Ribonuclease Inhibitor"/>
    <property type="match status" value="1"/>
</dbReference>
<name>A0A9W7C3K2_9STRA</name>
<dbReference type="Pfam" id="PF13306">
    <property type="entry name" value="LRR_5"/>
    <property type="match status" value="2"/>
</dbReference>
<accession>A0A9W7C3K2</accession>
<dbReference type="InterPro" id="IPR032675">
    <property type="entry name" value="LRR_dom_sf"/>
</dbReference>
<comment type="caution">
    <text evidence="1">The sequence shown here is derived from an EMBL/GenBank/DDBJ whole genome shotgun (WGS) entry which is preliminary data.</text>
</comment>
<protein>
    <submittedName>
        <fullName evidence="1">Uncharacterized protein</fullName>
    </submittedName>
</protein>
<gene>
    <name evidence="1" type="ORF">TrLO_g1116</name>
</gene>
<keyword evidence="2" id="KW-1185">Reference proteome</keyword>
<evidence type="ECO:0000313" key="2">
    <source>
        <dbReference type="Proteomes" id="UP001165122"/>
    </source>
</evidence>
<dbReference type="EMBL" id="BRXW01000033">
    <property type="protein sequence ID" value="GMI01302.1"/>
    <property type="molecule type" value="Genomic_DNA"/>
</dbReference>